<dbReference type="Proteomes" id="UP001139179">
    <property type="component" value="Unassembled WGS sequence"/>
</dbReference>
<dbReference type="Gene3D" id="1.10.287.760">
    <property type="entry name" value="YqgQ-like"/>
    <property type="match status" value="1"/>
</dbReference>
<name>A0A9X2DP95_9BACI</name>
<gene>
    <name evidence="1" type="ORF">M3202_02325</name>
</gene>
<protein>
    <submittedName>
        <fullName evidence="1">YqgQ family protein</fullName>
    </submittedName>
</protein>
<reference evidence="1" key="1">
    <citation type="submission" date="2022-05" db="EMBL/GenBank/DDBJ databases">
        <title>Comparative Genomics of Spacecraft Associated Microbes.</title>
        <authorList>
            <person name="Tran M.T."/>
            <person name="Wright A."/>
            <person name="Seuylemezian A."/>
            <person name="Eisen J."/>
            <person name="Coil D."/>
        </authorList>
    </citation>
    <scope>NUCLEOTIDE SEQUENCE</scope>
    <source>
        <strain evidence="1">214.1.1</strain>
    </source>
</reference>
<dbReference type="AlphaFoldDB" id="A0A9X2DP95"/>
<evidence type="ECO:0000313" key="2">
    <source>
        <dbReference type="Proteomes" id="UP001139179"/>
    </source>
</evidence>
<dbReference type="Pfam" id="PF06014">
    <property type="entry name" value="YqgQ-like"/>
    <property type="match status" value="1"/>
</dbReference>
<evidence type="ECO:0000313" key="1">
    <source>
        <dbReference type="EMBL" id="MCM3712902.1"/>
    </source>
</evidence>
<dbReference type="InterPro" id="IPR009256">
    <property type="entry name" value="YqgQ-like"/>
</dbReference>
<dbReference type="SUPFAM" id="SSF158379">
    <property type="entry name" value="YqgQ-like"/>
    <property type="match status" value="1"/>
</dbReference>
<comment type="caution">
    <text evidence="1">The sequence shown here is derived from an EMBL/GenBank/DDBJ whole genome shotgun (WGS) entry which is preliminary data.</text>
</comment>
<sequence length="64" mass="7705">MRTMFDVMQLLKKHGTIIYTKDRGLDLSLMEDELRELYEWKMIDQTVFQQALLILRQEASGRKE</sequence>
<keyword evidence="2" id="KW-1185">Reference proteome</keyword>
<dbReference type="EMBL" id="JAMBOL010000001">
    <property type="protein sequence ID" value="MCM3712902.1"/>
    <property type="molecule type" value="Genomic_DNA"/>
</dbReference>
<dbReference type="InterPro" id="IPR023164">
    <property type="entry name" value="YqgQ-like_sf"/>
</dbReference>
<accession>A0A9X2DP95</accession>
<proteinExistence type="predicted"/>
<organism evidence="1 2">
    <name type="scientific">Halalkalibacter oceani</name>
    <dbReference type="NCBI Taxonomy" id="1653776"/>
    <lineage>
        <taxon>Bacteria</taxon>
        <taxon>Bacillati</taxon>
        <taxon>Bacillota</taxon>
        <taxon>Bacilli</taxon>
        <taxon>Bacillales</taxon>
        <taxon>Bacillaceae</taxon>
        <taxon>Halalkalibacter</taxon>
    </lineage>
</organism>